<feature type="transmembrane region" description="Helical" evidence="6">
    <location>
        <begin position="240"/>
        <end position="260"/>
    </location>
</feature>
<dbReference type="Proteomes" id="UP000608850">
    <property type="component" value="Unassembled WGS sequence"/>
</dbReference>
<dbReference type="EMBL" id="BMOQ01000006">
    <property type="protein sequence ID" value="GGN20989.1"/>
    <property type="molecule type" value="Genomic_DNA"/>
</dbReference>
<dbReference type="OrthoDB" id="31170at2157"/>
<comment type="subcellular location">
    <subcellularLocation>
        <location evidence="1">Membrane</location>
        <topology evidence="1">Multi-pass membrane protein</topology>
    </subcellularLocation>
</comment>
<dbReference type="RefSeq" id="WP_188879108.1">
    <property type="nucleotide sequence ID" value="NZ_BMOQ01000006.1"/>
</dbReference>
<evidence type="ECO:0000256" key="2">
    <source>
        <dbReference type="ARBA" id="ARBA00022475"/>
    </source>
</evidence>
<evidence type="ECO:0000256" key="1">
    <source>
        <dbReference type="ARBA" id="ARBA00004141"/>
    </source>
</evidence>
<dbReference type="InterPro" id="IPR051611">
    <property type="entry name" value="ECF_transporter_component"/>
</dbReference>
<dbReference type="PANTHER" id="PTHR34857:SF2">
    <property type="entry name" value="SLL0384 PROTEIN"/>
    <property type="match status" value="1"/>
</dbReference>
<dbReference type="PANTHER" id="PTHR34857">
    <property type="entry name" value="SLL0384 PROTEIN"/>
    <property type="match status" value="1"/>
</dbReference>
<evidence type="ECO:0000313" key="8">
    <source>
        <dbReference type="Proteomes" id="UP000608850"/>
    </source>
</evidence>
<organism evidence="7 8">
    <name type="scientific">Halarchaeum nitratireducens</name>
    <dbReference type="NCBI Taxonomy" id="489913"/>
    <lineage>
        <taxon>Archaea</taxon>
        <taxon>Methanobacteriati</taxon>
        <taxon>Methanobacteriota</taxon>
        <taxon>Stenosarchaea group</taxon>
        <taxon>Halobacteria</taxon>
        <taxon>Halobacteriales</taxon>
        <taxon>Halobacteriaceae</taxon>
    </lineage>
</organism>
<keyword evidence="8" id="KW-1185">Reference proteome</keyword>
<dbReference type="AlphaFoldDB" id="A0A830GES0"/>
<feature type="transmembrane region" description="Helical" evidence="6">
    <location>
        <begin position="67"/>
        <end position="86"/>
    </location>
</feature>
<evidence type="ECO:0000256" key="3">
    <source>
        <dbReference type="ARBA" id="ARBA00022692"/>
    </source>
</evidence>
<gene>
    <name evidence="7" type="ORF">GCM10009021_22790</name>
</gene>
<dbReference type="Pfam" id="PF02361">
    <property type="entry name" value="CbiQ"/>
    <property type="match status" value="1"/>
</dbReference>
<name>A0A830GES0_9EURY</name>
<keyword evidence="3 6" id="KW-0812">Transmembrane</keyword>
<reference evidence="7 8" key="1">
    <citation type="journal article" date="2019" name="Int. J. Syst. Evol. Microbiol.">
        <title>The Global Catalogue of Microorganisms (GCM) 10K type strain sequencing project: providing services to taxonomists for standard genome sequencing and annotation.</title>
        <authorList>
            <consortium name="The Broad Institute Genomics Platform"/>
            <consortium name="The Broad Institute Genome Sequencing Center for Infectious Disease"/>
            <person name="Wu L."/>
            <person name="Ma J."/>
        </authorList>
    </citation>
    <scope>NUCLEOTIDE SEQUENCE [LARGE SCALE GENOMIC DNA]</scope>
    <source>
        <strain evidence="7 8">JCM 16331</strain>
    </source>
</reference>
<evidence type="ECO:0000256" key="4">
    <source>
        <dbReference type="ARBA" id="ARBA00022989"/>
    </source>
</evidence>
<accession>A0A830GES0</accession>
<protein>
    <submittedName>
        <fullName evidence="7">Cobalt ABC transporter permease</fullName>
    </submittedName>
</protein>
<sequence length="267" mass="29249">MKSLFLFSDQDSFLHRLDPRPKFLVVIATLTYVMLFEQPAYMFAALGIIVALIWGLGGLSPAKYWRVLLFLVPMIVVVSLIQSLTYHPPGTTYLAMVGPFRVATDGLVRGAGVGGRLGTMALSFMLFSMTTTPKEVGLALNRTGVPYKYAYLATMGLRFLPLMQEDLSRLQNARAARGDPNVGSRNVFRRIISLQKSLFPLAATSLRQSNEIATALELRGYGASENRTTVDRLTIASYDYAVTALAIVSIAAIVYARFALHLGTLAS</sequence>
<keyword evidence="2" id="KW-1003">Cell membrane</keyword>
<dbReference type="CDD" id="cd16914">
    <property type="entry name" value="EcfT"/>
    <property type="match status" value="1"/>
</dbReference>
<feature type="transmembrane region" description="Helical" evidence="6">
    <location>
        <begin position="42"/>
        <end position="60"/>
    </location>
</feature>
<dbReference type="GO" id="GO:0005886">
    <property type="term" value="C:plasma membrane"/>
    <property type="evidence" value="ECO:0007669"/>
    <property type="project" value="UniProtKB-ARBA"/>
</dbReference>
<keyword evidence="4 6" id="KW-1133">Transmembrane helix</keyword>
<keyword evidence="5 6" id="KW-0472">Membrane</keyword>
<dbReference type="InterPro" id="IPR003339">
    <property type="entry name" value="ABC/ECF_trnsptr_transmembrane"/>
</dbReference>
<evidence type="ECO:0000256" key="6">
    <source>
        <dbReference type="SAM" id="Phobius"/>
    </source>
</evidence>
<comment type="caution">
    <text evidence="7">The sequence shown here is derived from an EMBL/GenBank/DDBJ whole genome shotgun (WGS) entry which is preliminary data.</text>
</comment>
<evidence type="ECO:0000256" key="5">
    <source>
        <dbReference type="ARBA" id="ARBA00023136"/>
    </source>
</evidence>
<proteinExistence type="predicted"/>
<feature type="transmembrane region" description="Helical" evidence="6">
    <location>
        <begin position="106"/>
        <end position="127"/>
    </location>
</feature>
<evidence type="ECO:0000313" key="7">
    <source>
        <dbReference type="EMBL" id="GGN20989.1"/>
    </source>
</evidence>